<name>A0A645FT48_9ZZZZ</name>
<proteinExistence type="predicted"/>
<comment type="caution">
    <text evidence="1">The sequence shown here is derived from an EMBL/GenBank/DDBJ whole genome shotgun (WGS) entry which is preliminary data.</text>
</comment>
<dbReference type="AlphaFoldDB" id="A0A645FT48"/>
<organism evidence="1">
    <name type="scientific">bioreactor metagenome</name>
    <dbReference type="NCBI Taxonomy" id="1076179"/>
    <lineage>
        <taxon>unclassified sequences</taxon>
        <taxon>metagenomes</taxon>
        <taxon>ecological metagenomes</taxon>
    </lineage>
</organism>
<sequence length="151" mass="16767">MDPGIADLLCHHWQRGTHRAQLEGKGIQGGGEQFGGREVFLQFMVNAQHLLCRLRPQVVTGVAKRQRIIDAIDHKRTAIAAFVHHHKLFALGGLPAEERWHLRHSGAWVDPNVQELHPCLSQQGDDGAGMAGHVRHFGGNRGLAKAFIQFL</sequence>
<gene>
    <name evidence="1" type="ORF">SDC9_164983</name>
</gene>
<protein>
    <submittedName>
        <fullName evidence="1">Uncharacterized protein</fullName>
    </submittedName>
</protein>
<accession>A0A645FT48</accession>
<evidence type="ECO:0000313" key="1">
    <source>
        <dbReference type="EMBL" id="MPN17628.1"/>
    </source>
</evidence>
<reference evidence="1" key="1">
    <citation type="submission" date="2019-08" db="EMBL/GenBank/DDBJ databases">
        <authorList>
            <person name="Kucharzyk K."/>
            <person name="Murdoch R.W."/>
            <person name="Higgins S."/>
            <person name="Loffler F."/>
        </authorList>
    </citation>
    <scope>NUCLEOTIDE SEQUENCE</scope>
</reference>
<dbReference type="EMBL" id="VSSQ01064805">
    <property type="protein sequence ID" value="MPN17628.1"/>
    <property type="molecule type" value="Genomic_DNA"/>
</dbReference>